<dbReference type="Pfam" id="PF01435">
    <property type="entry name" value="Peptidase_M48"/>
    <property type="match status" value="1"/>
</dbReference>
<dbReference type="PANTHER" id="PTHR22726:SF1">
    <property type="entry name" value="METALLOENDOPEPTIDASE OMA1, MITOCHONDRIAL"/>
    <property type="match status" value="1"/>
</dbReference>
<keyword evidence="7" id="KW-1133">Transmembrane helix</keyword>
<dbReference type="Gene3D" id="3.30.2010.10">
    <property type="entry name" value="Metalloproteases ('zincins'), catalytic domain"/>
    <property type="match status" value="1"/>
</dbReference>
<protein>
    <submittedName>
        <fullName evidence="9">Zn-dependent protease with chaperone function</fullName>
    </submittedName>
</protein>
<dbReference type="CDD" id="cd07332">
    <property type="entry name" value="M48C_Oma1_like"/>
    <property type="match status" value="1"/>
</dbReference>
<keyword evidence="5 6" id="KW-0482">Metalloprotease</keyword>
<evidence type="ECO:0000256" key="6">
    <source>
        <dbReference type="RuleBase" id="RU003983"/>
    </source>
</evidence>
<dbReference type="RefSeq" id="WP_125975995.1">
    <property type="nucleotide sequence ID" value="NZ_BAAADY010000015.1"/>
</dbReference>
<evidence type="ECO:0000259" key="8">
    <source>
        <dbReference type="Pfam" id="PF01435"/>
    </source>
</evidence>
<comment type="cofactor">
    <cofactor evidence="6">
        <name>Zn(2+)</name>
        <dbReference type="ChEBI" id="CHEBI:29105"/>
    </cofactor>
    <text evidence="6">Binds 1 zinc ion per subunit.</text>
</comment>
<keyword evidence="3 6" id="KW-0378">Hydrolase</keyword>
<evidence type="ECO:0000256" key="5">
    <source>
        <dbReference type="ARBA" id="ARBA00023049"/>
    </source>
</evidence>
<dbReference type="GO" id="GO:0016020">
    <property type="term" value="C:membrane"/>
    <property type="evidence" value="ECO:0007669"/>
    <property type="project" value="TreeGrafter"/>
</dbReference>
<dbReference type="AlphaFoldDB" id="A0A7X6BET4"/>
<comment type="caution">
    <text evidence="9">The sequence shown here is derived from an EMBL/GenBank/DDBJ whole genome shotgun (WGS) entry which is preliminary data.</text>
</comment>
<dbReference type="GO" id="GO:0046872">
    <property type="term" value="F:metal ion binding"/>
    <property type="evidence" value="ECO:0007669"/>
    <property type="project" value="UniProtKB-KW"/>
</dbReference>
<dbReference type="InterPro" id="IPR051156">
    <property type="entry name" value="Mito/Outer_Membr_Metalloprot"/>
</dbReference>
<keyword evidence="2" id="KW-0479">Metal-binding</keyword>
<feature type="transmembrane region" description="Helical" evidence="7">
    <location>
        <begin position="97"/>
        <end position="116"/>
    </location>
</feature>
<name>A0A7X6BET4_9SPHN</name>
<dbReference type="GO" id="GO:0051603">
    <property type="term" value="P:proteolysis involved in protein catabolic process"/>
    <property type="evidence" value="ECO:0007669"/>
    <property type="project" value="TreeGrafter"/>
</dbReference>
<reference evidence="9 10" key="1">
    <citation type="submission" date="2020-03" db="EMBL/GenBank/DDBJ databases">
        <title>Genomic Encyclopedia of Type Strains, Phase IV (KMG-IV): sequencing the most valuable type-strain genomes for metagenomic binning, comparative biology and taxonomic classification.</title>
        <authorList>
            <person name="Goeker M."/>
        </authorList>
    </citation>
    <scope>NUCLEOTIDE SEQUENCE [LARGE SCALE GENOMIC DNA]</scope>
    <source>
        <strain evidence="9 10">DSM 7225</strain>
    </source>
</reference>
<keyword evidence="10" id="KW-1185">Reference proteome</keyword>
<evidence type="ECO:0000256" key="3">
    <source>
        <dbReference type="ARBA" id="ARBA00022801"/>
    </source>
</evidence>
<dbReference type="InterPro" id="IPR001915">
    <property type="entry name" value="Peptidase_M48"/>
</dbReference>
<organism evidence="9 10">
    <name type="scientific">Sphingomonas trueperi</name>
    <dbReference type="NCBI Taxonomy" id="53317"/>
    <lineage>
        <taxon>Bacteria</taxon>
        <taxon>Pseudomonadati</taxon>
        <taxon>Pseudomonadota</taxon>
        <taxon>Alphaproteobacteria</taxon>
        <taxon>Sphingomonadales</taxon>
        <taxon>Sphingomonadaceae</taxon>
        <taxon>Sphingomonas</taxon>
    </lineage>
</organism>
<evidence type="ECO:0000256" key="7">
    <source>
        <dbReference type="SAM" id="Phobius"/>
    </source>
</evidence>
<keyword evidence="1 6" id="KW-0645">Protease</keyword>
<keyword evidence="7" id="KW-0812">Transmembrane</keyword>
<dbReference type="PANTHER" id="PTHR22726">
    <property type="entry name" value="METALLOENDOPEPTIDASE OMA1"/>
    <property type="match status" value="1"/>
</dbReference>
<comment type="similarity">
    <text evidence="6">Belongs to the peptidase M48 family.</text>
</comment>
<dbReference type="Proteomes" id="UP000531251">
    <property type="component" value="Unassembled WGS sequence"/>
</dbReference>
<keyword evidence="4 6" id="KW-0862">Zinc</keyword>
<proteinExistence type="inferred from homology"/>
<accession>A0A7X6BET4</accession>
<dbReference type="GO" id="GO:0004222">
    <property type="term" value="F:metalloendopeptidase activity"/>
    <property type="evidence" value="ECO:0007669"/>
    <property type="project" value="InterPro"/>
</dbReference>
<evidence type="ECO:0000313" key="9">
    <source>
        <dbReference type="EMBL" id="NJB99107.1"/>
    </source>
</evidence>
<keyword evidence="7" id="KW-0472">Membrane</keyword>
<sequence length="351" mass="37598">METRVWHYDGRSGERRMPVLVPSADERRFTLQGDGADPGPYAFADLEPHGTSHHERAFGLKGRPGWRITFLEFPPSEIAVQLPKPARYGAWIDRFGLWRSAGVLAILAVLVVAFTLKLPPLLARLVPQSVEQRMGRLIVGNLGTYACASPQGDAALKALGARLRQDGDVTIRVVHAPMINAVAFPGGQVVLFDGLIQNAKSPDEVAGVLAHELGHVAHRDGMEALIRQYGLQLLLGGFDGNVSGYGNALLNARYSRKAEAGADGYAIGRLQAANISPLPTAALFARLAEQDAQPGNAAVMMTYLSSHPLSTAREQAFRASAKPGAAYKPALSPEQWQALRAMCGDSPATAP</sequence>
<dbReference type="EMBL" id="JAATJB010000012">
    <property type="protein sequence ID" value="NJB99107.1"/>
    <property type="molecule type" value="Genomic_DNA"/>
</dbReference>
<feature type="domain" description="Peptidase M48" evidence="8">
    <location>
        <begin position="169"/>
        <end position="318"/>
    </location>
</feature>
<evidence type="ECO:0000256" key="2">
    <source>
        <dbReference type="ARBA" id="ARBA00022723"/>
    </source>
</evidence>
<evidence type="ECO:0000256" key="4">
    <source>
        <dbReference type="ARBA" id="ARBA00022833"/>
    </source>
</evidence>
<evidence type="ECO:0000313" key="10">
    <source>
        <dbReference type="Proteomes" id="UP000531251"/>
    </source>
</evidence>
<gene>
    <name evidence="9" type="ORF">GGR89_003447</name>
</gene>
<evidence type="ECO:0000256" key="1">
    <source>
        <dbReference type="ARBA" id="ARBA00022670"/>
    </source>
</evidence>